<reference evidence="2 3" key="1">
    <citation type="submission" date="2014-04" db="EMBL/GenBank/DDBJ databases">
        <authorList>
            <consortium name="DOE Joint Genome Institute"/>
            <person name="Kuo A."/>
            <person name="Ruytinx J."/>
            <person name="Rineau F."/>
            <person name="Colpaert J."/>
            <person name="Kohler A."/>
            <person name="Nagy L.G."/>
            <person name="Floudas D."/>
            <person name="Copeland A."/>
            <person name="Barry K.W."/>
            <person name="Cichocki N."/>
            <person name="Veneault-Fourrey C."/>
            <person name="LaButti K."/>
            <person name="Lindquist E.A."/>
            <person name="Lipzen A."/>
            <person name="Lundell T."/>
            <person name="Morin E."/>
            <person name="Murat C."/>
            <person name="Sun H."/>
            <person name="Tunlid A."/>
            <person name="Henrissat B."/>
            <person name="Grigoriev I.V."/>
            <person name="Hibbett D.S."/>
            <person name="Martin F."/>
            <person name="Nordberg H.P."/>
            <person name="Cantor M.N."/>
            <person name="Hua S.X."/>
        </authorList>
    </citation>
    <scope>NUCLEOTIDE SEQUENCE [LARGE SCALE GENOMIC DNA]</scope>
    <source>
        <strain evidence="2 3">UH-Slu-Lm8-n1</strain>
    </source>
</reference>
<dbReference type="OrthoDB" id="3261436at2759"/>
<dbReference type="HOGENOM" id="CLU_003703_12_0_1"/>
<organism evidence="2 3">
    <name type="scientific">Suillus luteus UH-Slu-Lm8-n1</name>
    <dbReference type="NCBI Taxonomy" id="930992"/>
    <lineage>
        <taxon>Eukaryota</taxon>
        <taxon>Fungi</taxon>
        <taxon>Dikarya</taxon>
        <taxon>Basidiomycota</taxon>
        <taxon>Agaricomycotina</taxon>
        <taxon>Agaricomycetes</taxon>
        <taxon>Agaricomycetidae</taxon>
        <taxon>Boletales</taxon>
        <taxon>Suillineae</taxon>
        <taxon>Suillaceae</taxon>
        <taxon>Suillus</taxon>
    </lineage>
</organism>
<protein>
    <recommendedName>
        <fullName evidence="4">CxC2-like cysteine cluster KDZ transposase-associated domain-containing protein</fullName>
    </recommendedName>
</protein>
<feature type="region of interest" description="Disordered" evidence="1">
    <location>
        <begin position="1"/>
        <end position="20"/>
    </location>
</feature>
<dbReference type="AlphaFoldDB" id="A0A0D0B7B8"/>
<dbReference type="InterPro" id="IPR040521">
    <property type="entry name" value="KDZ"/>
</dbReference>
<dbReference type="InParanoid" id="A0A0D0B7B8"/>
<gene>
    <name evidence="2" type="ORF">CY34DRAFT_14196</name>
</gene>
<dbReference type="Pfam" id="PF18758">
    <property type="entry name" value="KDZ"/>
    <property type="match status" value="1"/>
</dbReference>
<evidence type="ECO:0000256" key="1">
    <source>
        <dbReference type="SAM" id="MobiDB-lite"/>
    </source>
</evidence>
<evidence type="ECO:0008006" key="4">
    <source>
        <dbReference type="Google" id="ProtNLM"/>
    </source>
</evidence>
<reference evidence="3" key="2">
    <citation type="submission" date="2015-01" db="EMBL/GenBank/DDBJ databases">
        <title>Evolutionary Origins and Diversification of the Mycorrhizal Mutualists.</title>
        <authorList>
            <consortium name="DOE Joint Genome Institute"/>
            <consortium name="Mycorrhizal Genomics Consortium"/>
            <person name="Kohler A."/>
            <person name="Kuo A."/>
            <person name="Nagy L.G."/>
            <person name="Floudas D."/>
            <person name="Copeland A."/>
            <person name="Barry K.W."/>
            <person name="Cichocki N."/>
            <person name="Veneault-Fourrey C."/>
            <person name="LaButti K."/>
            <person name="Lindquist E.A."/>
            <person name="Lipzen A."/>
            <person name="Lundell T."/>
            <person name="Morin E."/>
            <person name="Murat C."/>
            <person name="Riley R."/>
            <person name="Ohm R."/>
            <person name="Sun H."/>
            <person name="Tunlid A."/>
            <person name="Henrissat B."/>
            <person name="Grigoriev I.V."/>
            <person name="Hibbett D.S."/>
            <person name="Martin F."/>
        </authorList>
    </citation>
    <scope>NUCLEOTIDE SEQUENCE [LARGE SCALE GENOMIC DNA]</scope>
    <source>
        <strain evidence="3">UH-Slu-Lm8-n1</strain>
    </source>
</reference>
<dbReference type="Proteomes" id="UP000054485">
    <property type="component" value="Unassembled WGS sequence"/>
</dbReference>
<dbReference type="EMBL" id="KN835331">
    <property type="protein sequence ID" value="KIK39713.1"/>
    <property type="molecule type" value="Genomic_DNA"/>
</dbReference>
<proteinExistence type="predicted"/>
<evidence type="ECO:0000313" key="2">
    <source>
        <dbReference type="EMBL" id="KIK39713.1"/>
    </source>
</evidence>
<evidence type="ECO:0000313" key="3">
    <source>
        <dbReference type="Proteomes" id="UP000054485"/>
    </source>
</evidence>
<dbReference type="STRING" id="930992.A0A0D0B7B8"/>
<name>A0A0D0B7B8_9AGAM</name>
<sequence>MDEDPSPEVEVGSPNKRRRTASDHRELFLLEMLRHDGRGDDISSTFCNTCGITVGSYRCKDCFMSRLSCQMCVVAAHAYSPVHRVEKWNGECFKNITLKNLGLHVQLGHKAYTLWLWTFVGAIERNLTLNNSYVSQFHVLSFESKVLAYEFYHSLVHMTDNTGLLKHRDRYEAFMCMAREFRHVKMLKRAGRSHDPSGIIATQQGECVVLCPACPQPGKNLPDDWELAPKGKGSDRQIVSKDTVDPSLSRGWGNFVNETEYKAHLTNQGMEAQEKSMCTSHNAVNMADSKSSKGLAATGLGTIDCARHNMNLPNGVGDLQKGERYINMDFLFFSTLRHHSLDVLNVSYDIACQWHKNLWARMATLPKEYQLNHAITTVQFFVLKFHLPAHIAKLASSTKEMGPGCRRDTLDDHFGDWNWKKVVNLEAMLLCKTKETMLEKAAFHATFEELDAAITEEHRIAWKAEVERWEENPNDMSVSNLFEAKSVAITQAGARLKLAQLEAKELE</sequence>
<accession>A0A0D0B7B8</accession>
<keyword evidence="3" id="KW-1185">Reference proteome</keyword>